<dbReference type="OrthoDB" id="9777133at2"/>
<dbReference type="PANTHER" id="PTHR30283">
    <property type="entry name" value="PEROXIDE STRESS RESPONSE PROTEIN YAAA"/>
    <property type="match status" value="1"/>
</dbReference>
<dbReference type="InterPro" id="IPR005583">
    <property type="entry name" value="YaaA"/>
</dbReference>
<dbReference type="HAMAP" id="MF_00652">
    <property type="entry name" value="UPF0246"/>
    <property type="match status" value="1"/>
</dbReference>
<gene>
    <name evidence="2" type="ORF">C1752_05042</name>
</gene>
<comment type="similarity">
    <text evidence="1">Belongs to the UPF0246 family.</text>
</comment>
<accession>A0A2W1JCZ6</accession>
<name>A0A2W1JCZ6_9CYAN</name>
<organism evidence="2 3">
    <name type="scientific">Acaryochloris thomasi RCC1774</name>
    <dbReference type="NCBI Taxonomy" id="1764569"/>
    <lineage>
        <taxon>Bacteria</taxon>
        <taxon>Bacillati</taxon>
        <taxon>Cyanobacteriota</taxon>
        <taxon>Cyanophyceae</taxon>
        <taxon>Acaryochloridales</taxon>
        <taxon>Acaryochloridaceae</taxon>
        <taxon>Acaryochloris</taxon>
        <taxon>Acaryochloris thomasi</taxon>
    </lineage>
</organism>
<dbReference type="GO" id="GO:0005829">
    <property type="term" value="C:cytosol"/>
    <property type="evidence" value="ECO:0007669"/>
    <property type="project" value="TreeGrafter"/>
</dbReference>
<dbReference type="PANTHER" id="PTHR30283:SF4">
    <property type="entry name" value="PEROXIDE STRESS RESISTANCE PROTEIN YAAA"/>
    <property type="match status" value="1"/>
</dbReference>
<reference evidence="2 3" key="1">
    <citation type="journal article" date="2018" name="Sci. Rep.">
        <title>A novel species of the marine cyanobacterium Acaryochloris with a unique pigment content and lifestyle.</title>
        <authorList>
            <person name="Partensky F."/>
            <person name="Six C."/>
            <person name="Ratin M."/>
            <person name="Garczarek L."/>
            <person name="Vaulot D."/>
            <person name="Probert I."/>
            <person name="Calteau A."/>
            <person name="Gourvil P."/>
            <person name="Marie D."/>
            <person name="Grebert T."/>
            <person name="Bouchier C."/>
            <person name="Le Panse S."/>
            <person name="Gachenot M."/>
            <person name="Rodriguez F."/>
            <person name="Garrido J.L."/>
        </authorList>
    </citation>
    <scope>NUCLEOTIDE SEQUENCE [LARGE SCALE GENOMIC DNA]</scope>
    <source>
        <strain evidence="2 3">RCC1774</strain>
    </source>
</reference>
<dbReference type="NCBIfam" id="NF002542">
    <property type="entry name" value="PRK02101.1-3"/>
    <property type="match status" value="1"/>
</dbReference>
<dbReference type="Proteomes" id="UP000248857">
    <property type="component" value="Unassembled WGS sequence"/>
</dbReference>
<evidence type="ECO:0000313" key="2">
    <source>
        <dbReference type="EMBL" id="PZD71658.1"/>
    </source>
</evidence>
<dbReference type="EMBL" id="PQWO01000015">
    <property type="protein sequence ID" value="PZD71658.1"/>
    <property type="molecule type" value="Genomic_DNA"/>
</dbReference>
<comment type="caution">
    <text evidence="2">The sequence shown here is derived from an EMBL/GenBank/DDBJ whole genome shotgun (WGS) entry which is preliminary data.</text>
</comment>
<protein>
    <recommendedName>
        <fullName evidence="1">UPF0246 protein C1752_05042</fullName>
    </recommendedName>
</protein>
<keyword evidence="3" id="KW-1185">Reference proteome</keyword>
<proteinExistence type="inferred from homology"/>
<dbReference type="GO" id="GO:0033194">
    <property type="term" value="P:response to hydroperoxide"/>
    <property type="evidence" value="ECO:0007669"/>
    <property type="project" value="TreeGrafter"/>
</dbReference>
<dbReference type="Pfam" id="PF03883">
    <property type="entry name" value="H2O2_YaaD"/>
    <property type="match status" value="1"/>
</dbReference>
<sequence>MLMVISPSKTLEFEGQRHSIHTVPVKLEQSQQLIHQLRPFSPEELMQLMGISNKLADLNYERYQTFQTPFTPENARQALFVFKGDVYKGIEIESYGADDLDFAQNHLRILSGLYGILKPLDLIQPYRLEMGTKLANPLGKNLYEFWGTQIAEVLNADLAQNPTLVNLASNEYYKAIKLDQLQANPINIHFKENKNGTYKTIGLFAKRARGLMVNYAIQHRITEAQDLKAFDIEDYHFHPKLSKPQDWVFSRG</sequence>
<dbReference type="RefSeq" id="WP_110987916.1">
    <property type="nucleotide sequence ID" value="NZ_CAWNWM010000015.1"/>
</dbReference>
<evidence type="ECO:0000256" key="1">
    <source>
        <dbReference type="HAMAP-Rule" id="MF_00652"/>
    </source>
</evidence>
<evidence type="ECO:0000313" key="3">
    <source>
        <dbReference type="Proteomes" id="UP000248857"/>
    </source>
</evidence>
<dbReference type="AlphaFoldDB" id="A0A2W1JCZ6"/>